<protein>
    <submittedName>
        <fullName evidence="3">Uncharacterized protein</fullName>
    </submittedName>
</protein>
<dbReference type="OrthoDB" id="10071171at2759"/>
<keyword evidence="2" id="KW-1133">Transmembrane helix</keyword>
<proteinExistence type="predicted"/>
<feature type="compositionally biased region" description="Basic residues" evidence="1">
    <location>
        <begin position="13"/>
        <end position="31"/>
    </location>
</feature>
<accession>A0A8H4TXI2</accession>
<keyword evidence="4" id="KW-1185">Reference proteome</keyword>
<organism evidence="3 4">
    <name type="scientific">Fusarium sarcochroum</name>
    <dbReference type="NCBI Taxonomy" id="1208366"/>
    <lineage>
        <taxon>Eukaryota</taxon>
        <taxon>Fungi</taxon>
        <taxon>Dikarya</taxon>
        <taxon>Ascomycota</taxon>
        <taxon>Pezizomycotina</taxon>
        <taxon>Sordariomycetes</taxon>
        <taxon>Hypocreomycetidae</taxon>
        <taxon>Hypocreales</taxon>
        <taxon>Nectriaceae</taxon>
        <taxon>Fusarium</taxon>
        <taxon>Fusarium lateritium species complex</taxon>
    </lineage>
</organism>
<keyword evidence="2" id="KW-0472">Membrane</keyword>
<reference evidence="3" key="2">
    <citation type="submission" date="2020-05" db="EMBL/GenBank/DDBJ databases">
        <authorList>
            <person name="Kim H.-S."/>
            <person name="Proctor R.H."/>
            <person name="Brown D.W."/>
        </authorList>
    </citation>
    <scope>NUCLEOTIDE SEQUENCE</scope>
    <source>
        <strain evidence="3">NRRL 20472</strain>
    </source>
</reference>
<evidence type="ECO:0000256" key="1">
    <source>
        <dbReference type="SAM" id="MobiDB-lite"/>
    </source>
</evidence>
<feature type="compositionally biased region" description="Polar residues" evidence="1">
    <location>
        <begin position="48"/>
        <end position="61"/>
    </location>
</feature>
<dbReference type="EMBL" id="JABEXW010000331">
    <property type="protein sequence ID" value="KAF4965740.1"/>
    <property type="molecule type" value="Genomic_DNA"/>
</dbReference>
<feature type="region of interest" description="Disordered" evidence="1">
    <location>
        <begin position="1"/>
        <end position="32"/>
    </location>
</feature>
<feature type="region of interest" description="Disordered" evidence="1">
    <location>
        <begin position="48"/>
        <end position="71"/>
    </location>
</feature>
<dbReference type="AlphaFoldDB" id="A0A8H4TXI2"/>
<feature type="compositionally biased region" description="Polar residues" evidence="1">
    <location>
        <begin position="1"/>
        <end position="12"/>
    </location>
</feature>
<keyword evidence="2" id="KW-0812">Transmembrane</keyword>
<comment type="caution">
    <text evidence="3">The sequence shown here is derived from an EMBL/GenBank/DDBJ whole genome shotgun (WGS) entry which is preliminary data.</text>
</comment>
<dbReference type="Proteomes" id="UP000622797">
    <property type="component" value="Unassembled WGS sequence"/>
</dbReference>
<evidence type="ECO:0000313" key="3">
    <source>
        <dbReference type="EMBL" id="KAF4965740.1"/>
    </source>
</evidence>
<sequence>MPRAVDNNQRTLNRQKARHRNGKRKRNKASKQVRVSDLVNVEFLDQNTSGFDESAPNTRSGSDSKHPIGNKQSKVKLAVALTENVRYIDPEDLENDNLVFRFVTKGDEEAQEPRRIHQAELINSFCHPAAFRELQSDDPKISSRKVCLIDDRTNDDAVSVSLGNYKPLTVFDMYRKLMEKRFHAASLPTPPVKLDAHRRLIFMTDPDSHGVVALMATAPLSQVNALSEFFYYYIAFKPHIGIFNESHGFPTFAFSFHLPFYSWTSTQQEPRDLRPKQDGRNRRPLRCVHNMSFLQSESQGLPYKIDYLCEAQVSILVTGIDQGIWTGFCFVDTYYQAEDRRQCVEDYCESELQMDPFTDGRCDAGQPLLDPGEYFLTDLEYQLKFVRHEWMNTAHKFKQKVEAYTDKFKFPSTKSGPLTDQESQQLLEWLRQTRRRASQLIATLDRTISCWDNFASKDQFVTSLGRRSLTVIQQTFVEARNCLKELQDIRTLCNDHEKMFNLHTIDMGKRAAHVQAQAAESSQKASFIQLYAVAPVILTAAILSMQEKAIPGFIGPNKLSFIVLMPIMIFLVFGFSKIIHCWEKIRLSVPYLLAPHEVPEEDGIELCEV</sequence>
<reference evidence="3" key="1">
    <citation type="journal article" date="2020" name="BMC Genomics">
        <title>Correction to: Identification and distribution of gene clusters required for synthesis of sphingolipid metabolism inhibitors in diverse species of the filamentous fungus Fusarium.</title>
        <authorList>
            <person name="Kim H.S."/>
            <person name="Lohmar J.M."/>
            <person name="Busman M."/>
            <person name="Brown D.W."/>
            <person name="Naumann T.A."/>
            <person name="Divon H.H."/>
            <person name="Lysoe E."/>
            <person name="Uhlig S."/>
            <person name="Proctor R.H."/>
        </authorList>
    </citation>
    <scope>NUCLEOTIDE SEQUENCE</scope>
    <source>
        <strain evidence="3">NRRL 20472</strain>
    </source>
</reference>
<name>A0A8H4TXI2_9HYPO</name>
<gene>
    <name evidence="3" type="ORF">FSARC_6523</name>
</gene>
<evidence type="ECO:0000313" key="4">
    <source>
        <dbReference type="Proteomes" id="UP000622797"/>
    </source>
</evidence>
<evidence type="ECO:0000256" key="2">
    <source>
        <dbReference type="SAM" id="Phobius"/>
    </source>
</evidence>
<feature type="transmembrane region" description="Helical" evidence="2">
    <location>
        <begin position="557"/>
        <end position="576"/>
    </location>
</feature>